<dbReference type="RefSeq" id="WP_088818562.1">
    <property type="nucleotide sequence ID" value="NZ_FYEZ01000002.1"/>
</dbReference>
<comment type="similarity">
    <text evidence="1">Belongs to the peptidase C56 family.</text>
</comment>
<keyword evidence="3" id="KW-0645">Protease</keyword>
<proteinExistence type="inferred from homology"/>
<dbReference type="Pfam" id="PF01965">
    <property type="entry name" value="DJ-1_PfpI"/>
    <property type="match status" value="1"/>
</dbReference>
<gene>
    <name evidence="3" type="ORF">SAMN05445756_1618</name>
</gene>
<feature type="domain" description="DJ-1/PfpI" evidence="2">
    <location>
        <begin position="8"/>
        <end position="177"/>
    </location>
</feature>
<dbReference type="PROSITE" id="PS51276">
    <property type="entry name" value="PEPTIDASE_C56_PFPI"/>
    <property type="match status" value="1"/>
</dbReference>
<dbReference type="InterPro" id="IPR029062">
    <property type="entry name" value="Class_I_gatase-like"/>
</dbReference>
<dbReference type="NCBIfam" id="TIGR01382">
    <property type="entry name" value="PfpI"/>
    <property type="match status" value="1"/>
</dbReference>
<name>A0A212U0Z1_9MICO</name>
<sequence length="188" mass="19693">MTENANAKTVYFLTSAEGIEASELTEPWKAVTEAGHSAKLVSPEGGEVELVHHGDPAGTRTADLTLAEVDAVDIDALVLPGGVFNPDTLRQDKTAVALVKQVHEAGKPVAAICHAPWVLVEADLLRGRRATGYTSIETDVRNAGAEWVGDQEVVVDGNLITSRNPDDLPAFNGAVLEALEHGGAAPQG</sequence>
<keyword evidence="3" id="KW-0378">Hydrolase</keyword>
<organism evidence="3 4">
    <name type="scientific">Kytococcus aerolatus</name>
    <dbReference type="NCBI Taxonomy" id="592308"/>
    <lineage>
        <taxon>Bacteria</taxon>
        <taxon>Bacillati</taxon>
        <taxon>Actinomycetota</taxon>
        <taxon>Actinomycetes</taxon>
        <taxon>Micrococcales</taxon>
        <taxon>Kytococcaceae</taxon>
        <taxon>Kytococcus</taxon>
    </lineage>
</organism>
<dbReference type="GO" id="GO:0008233">
    <property type="term" value="F:peptidase activity"/>
    <property type="evidence" value="ECO:0007669"/>
    <property type="project" value="UniProtKB-KW"/>
</dbReference>
<reference evidence="3 4" key="1">
    <citation type="submission" date="2017-06" db="EMBL/GenBank/DDBJ databases">
        <authorList>
            <person name="Kim H.J."/>
            <person name="Triplett B.A."/>
        </authorList>
    </citation>
    <scope>NUCLEOTIDE SEQUENCE [LARGE SCALE GENOMIC DNA]</scope>
    <source>
        <strain evidence="3 4">DSM 22179</strain>
    </source>
</reference>
<dbReference type="EMBL" id="FYEZ01000002">
    <property type="protein sequence ID" value="SNC71791.1"/>
    <property type="molecule type" value="Genomic_DNA"/>
</dbReference>
<dbReference type="InterPro" id="IPR006286">
    <property type="entry name" value="C56_PfpI-like"/>
</dbReference>
<dbReference type="AlphaFoldDB" id="A0A212U0Z1"/>
<dbReference type="CDD" id="cd03134">
    <property type="entry name" value="GATase1_PfpI_like"/>
    <property type="match status" value="1"/>
</dbReference>
<evidence type="ECO:0000256" key="1">
    <source>
        <dbReference type="ARBA" id="ARBA00008542"/>
    </source>
</evidence>
<dbReference type="PANTHER" id="PTHR42733:SF12">
    <property type="entry name" value="PROTEINASE"/>
    <property type="match status" value="1"/>
</dbReference>
<dbReference type="SUPFAM" id="SSF52317">
    <property type="entry name" value="Class I glutamine amidotransferase-like"/>
    <property type="match status" value="1"/>
</dbReference>
<dbReference type="PANTHER" id="PTHR42733">
    <property type="entry name" value="DJ-1 PROTEIN"/>
    <property type="match status" value="1"/>
</dbReference>
<dbReference type="Proteomes" id="UP000198122">
    <property type="component" value="Unassembled WGS sequence"/>
</dbReference>
<dbReference type="OrthoDB" id="9792284at2"/>
<evidence type="ECO:0000313" key="4">
    <source>
        <dbReference type="Proteomes" id="UP000198122"/>
    </source>
</evidence>
<dbReference type="Gene3D" id="3.40.50.880">
    <property type="match status" value="1"/>
</dbReference>
<protein>
    <submittedName>
        <fullName evidence="3">Protease I</fullName>
    </submittedName>
</protein>
<keyword evidence="4" id="KW-1185">Reference proteome</keyword>
<dbReference type="GO" id="GO:0006508">
    <property type="term" value="P:proteolysis"/>
    <property type="evidence" value="ECO:0007669"/>
    <property type="project" value="UniProtKB-KW"/>
</dbReference>
<evidence type="ECO:0000313" key="3">
    <source>
        <dbReference type="EMBL" id="SNC71791.1"/>
    </source>
</evidence>
<dbReference type="InterPro" id="IPR002818">
    <property type="entry name" value="DJ-1/PfpI"/>
</dbReference>
<evidence type="ECO:0000259" key="2">
    <source>
        <dbReference type="Pfam" id="PF01965"/>
    </source>
</evidence>
<accession>A0A212U0Z1</accession>